<evidence type="ECO:0000256" key="1">
    <source>
        <dbReference type="ARBA" id="ARBA00023015"/>
    </source>
</evidence>
<comment type="caution">
    <text evidence="7">The sequence shown here is derived from an EMBL/GenBank/DDBJ whole genome shotgun (WGS) entry which is preliminary data.</text>
</comment>
<name>A0A848DK84_9PSEU</name>
<dbReference type="Proteomes" id="UP000586918">
    <property type="component" value="Unassembled WGS sequence"/>
</dbReference>
<dbReference type="Pfam" id="PF00440">
    <property type="entry name" value="TetR_N"/>
    <property type="match status" value="1"/>
</dbReference>
<dbReference type="Gene3D" id="1.10.357.10">
    <property type="entry name" value="Tetracycline Repressor, domain 2"/>
    <property type="match status" value="1"/>
</dbReference>
<keyword evidence="3" id="KW-0804">Transcription</keyword>
<dbReference type="InterPro" id="IPR036271">
    <property type="entry name" value="Tet_transcr_reg_TetR-rel_C_sf"/>
</dbReference>
<sequence length="231" mass="25956">MTPPAHPGEPAEVPRRRPGRPRLTEPSPEYRQRLEEIIETGTRVFHDRGYDSGSLDDVAAELGLRKASLYHYLRSKAQLLYFIFDRAITLALQQLDEMSHIADARQELATLIAHQVRMVADEPSLFAVFFDQRPRLDDAFEEEIRQKERTYVARIAAVVKRAVAAGDLPDVDPRHAAHALLGMTSWVYKWIDADRDDPDKVAQTMIRMVLGGPIDVPALLAAVPGSTLRAP</sequence>
<dbReference type="GO" id="GO:0000976">
    <property type="term" value="F:transcription cis-regulatory region binding"/>
    <property type="evidence" value="ECO:0007669"/>
    <property type="project" value="TreeGrafter"/>
</dbReference>
<dbReference type="InterPro" id="IPR050109">
    <property type="entry name" value="HTH-type_TetR-like_transc_reg"/>
</dbReference>
<dbReference type="RefSeq" id="WP_169413803.1">
    <property type="nucleotide sequence ID" value="NZ_JAAXKZ010000057.1"/>
</dbReference>
<proteinExistence type="predicted"/>
<dbReference type="PRINTS" id="PR00455">
    <property type="entry name" value="HTHTETR"/>
</dbReference>
<organism evidence="7 8">
    <name type="scientific">Pseudonocardia bannensis</name>
    <dbReference type="NCBI Taxonomy" id="630973"/>
    <lineage>
        <taxon>Bacteria</taxon>
        <taxon>Bacillati</taxon>
        <taxon>Actinomycetota</taxon>
        <taxon>Actinomycetes</taxon>
        <taxon>Pseudonocardiales</taxon>
        <taxon>Pseudonocardiaceae</taxon>
        <taxon>Pseudonocardia</taxon>
    </lineage>
</organism>
<dbReference type="InterPro" id="IPR041490">
    <property type="entry name" value="KstR2_TetR_C"/>
</dbReference>
<keyword evidence="1" id="KW-0805">Transcription regulation</keyword>
<dbReference type="SUPFAM" id="SSF48498">
    <property type="entry name" value="Tetracyclin repressor-like, C-terminal domain"/>
    <property type="match status" value="1"/>
</dbReference>
<dbReference type="Pfam" id="PF17932">
    <property type="entry name" value="TetR_C_24"/>
    <property type="match status" value="1"/>
</dbReference>
<keyword evidence="8" id="KW-1185">Reference proteome</keyword>
<accession>A0A848DK84</accession>
<dbReference type="GO" id="GO:0003700">
    <property type="term" value="F:DNA-binding transcription factor activity"/>
    <property type="evidence" value="ECO:0007669"/>
    <property type="project" value="TreeGrafter"/>
</dbReference>
<dbReference type="SUPFAM" id="SSF46689">
    <property type="entry name" value="Homeodomain-like"/>
    <property type="match status" value="1"/>
</dbReference>
<evidence type="ECO:0000256" key="5">
    <source>
        <dbReference type="SAM" id="MobiDB-lite"/>
    </source>
</evidence>
<feature type="DNA-binding region" description="H-T-H motif" evidence="4">
    <location>
        <begin position="54"/>
        <end position="73"/>
    </location>
</feature>
<evidence type="ECO:0000313" key="8">
    <source>
        <dbReference type="Proteomes" id="UP000586918"/>
    </source>
</evidence>
<dbReference type="EMBL" id="JAAXKZ010000057">
    <property type="protein sequence ID" value="NMH93102.1"/>
    <property type="molecule type" value="Genomic_DNA"/>
</dbReference>
<dbReference type="PROSITE" id="PS50977">
    <property type="entry name" value="HTH_TETR_2"/>
    <property type="match status" value="1"/>
</dbReference>
<evidence type="ECO:0000256" key="4">
    <source>
        <dbReference type="PROSITE-ProRule" id="PRU00335"/>
    </source>
</evidence>
<dbReference type="PANTHER" id="PTHR30055:SF234">
    <property type="entry name" value="HTH-TYPE TRANSCRIPTIONAL REGULATOR BETI"/>
    <property type="match status" value="1"/>
</dbReference>
<evidence type="ECO:0000313" key="7">
    <source>
        <dbReference type="EMBL" id="NMH93102.1"/>
    </source>
</evidence>
<feature type="region of interest" description="Disordered" evidence="5">
    <location>
        <begin position="1"/>
        <end position="29"/>
    </location>
</feature>
<reference evidence="7 8" key="1">
    <citation type="submission" date="2020-04" db="EMBL/GenBank/DDBJ databases">
        <authorList>
            <person name="Klaysubun C."/>
            <person name="Duangmal K."/>
            <person name="Lipun K."/>
        </authorList>
    </citation>
    <scope>NUCLEOTIDE SEQUENCE [LARGE SCALE GENOMIC DNA]</scope>
    <source>
        <strain evidence="7 8">DSM 45300</strain>
    </source>
</reference>
<keyword evidence="2 4" id="KW-0238">DNA-binding</keyword>
<evidence type="ECO:0000259" key="6">
    <source>
        <dbReference type="PROSITE" id="PS50977"/>
    </source>
</evidence>
<evidence type="ECO:0000256" key="3">
    <source>
        <dbReference type="ARBA" id="ARBA00023163"/>
    </source>
</evidence>
<dbReference type="InterPro" id="IPR001647">
    <property type="entry name" value="HTH_TetR"/>
</dbReference>
<protein>
    <submittedName>
        <fullName evidence="7">TetR/AcrR family transcriptional regulator</fullName>
    </submittedName>
</protein>
<dbReference type="PANTHER" id="PTHR30055">
    <property type="entry name" value="HTH-TYPE TRANSCRIPTIONAL REGULATOR RUTR"/>
    <property type="match status" value="1"/>
</dbReference>
<dbReference type="AlphaFoldDB" id="A0A848DK84"/>
<evidence type="ECO:0000256" key="2">
    <source>
        <dbReference type="ARBA" id="ARBA00023125"/>
    </source>
</evidence>
<feature type="domain" description="HTH tetR-type" evidence="6">
    <location>
        <begin position="31"/>
        <end position="91"/>
    </location>
</feature>
<gene>
    <name evidence="7" type="ORF">HF519_16275</name>
</gene>
<dbReference type="InterPro" id="IPR009057">
    <property type="entry name" value="Homeodomain-like_sf"/>
</dbReference>
<dbReference type="Gene3D" id="1.10.10.60">
    <property type="entry name" value="Homeodomain-like"/>
    <property type="match status" value="1"/>
</dbReference>